<dbReference type="EMBL" id="CAKOGP040001792">
    <property type="protein sequence ID" value="CAJ1951660.1"/>
    <property type="molecule type" value="Genomic_DNA"/>
</dbReference>
<feature type="compositionally biased region" description="Basic residues" evidence="2">
    <location>
        <begin position="387"/>
        <end position="399"/>
    </location>
</feature>
<feature type="compositionally biased region" description="Basic and acidic residues" evidence="2">
    <location>
        <begin position="227"/>
        <end position="238"/>
    </location>
</feature>
<feature type="compositionally biased region" description="Basic residues" evidence="2">
    <location>
        <begin position="183"/>
        <end position="192"/>
    </location>
</feature>
<sequence length="721" mass="81951">MYNTGTAETLRGGRRNKSLLSTFKKTNSTGKLMDDVDAPVEELDASDSAGSDADLIFFQQAHEEAQPARNARRRGSLLSSLKKASSTGNLMDDLGEREGNDDFDDLNFIQSAHGESEYNVAETPRGRGRRRVRSLLQTIRRSTSKKRLEDDDFENDDVDDLRQIQNLEDIERSIPSNTPRSEGKKKRLRARLKARESNDVSDLVAESNHAIKSGKDPRRVSKSPARLSKEHALSDPERRQRKRSSKSPARLSKEYTLGDPERRERNMNKEKSKSGMDKRLSTDSQNDHYGIPLSFEQRVQQKVRQESLTTPRPKKRNIKSKLQVSGLDLASPVEKKRTKRPGRSKSANDSLIHDVSTISTKDMSTDASPGLSERNQDCGYDSEGRIGRKKRVPRPRKGRPVKEVLIGSESPAALSPHQKLRQSIMNDLDGLEDRSSIATMYLHRQVEALKKKVEKLTKTNEKIQVQLNEEIDLNGQMAMKLREHELGLAALESVNDTKVKVEILKKDHEDEKHEMDLLLKEKDIFIERLQQKINSIRVANSTMQMQRDSPKTSHTDTSGHDVKGLQKKVKAQDEEIEDLTMKLFAVQEQRGQDKRYINNLQGELQQTKDEKKKLDVELQTAKKEHAKAMKRKDETVDFLQDSLLKLKLKESKQRNKERELAGSPAFGRGKNNRSPRKKSPVAQFSLSPGRLSFRNLKVQDVVLDDDDPRSQSTSNLCFSPL</sequence>
<name>A0AAD2FSJ6_9STRA</name>
<feature type="region of interest" description="Disordered" evidence="2">
    <location>
        <begin position="166"/>
        <end position="417"/>
    </location>
</feature>
<keyword evidence="1" id="KW-0175">Coiled coil</keyword>
<feature type="compositionally biased region" description="Low complexity" evidence="2">
    <location>
        <begin position="76"/>
        <end position="86"/>
    </location>
</feature>
<feature type="compositionally biased region" description="Basic and acidic residues" evidence="2">
    <location>
        <begin position="259"/>
        <end position="281"/>
    </location>
</feature>
<keyword evidence="4" id="KW-1185">Reference proteome</keyword>
<evidence type="ECO:0000313" key="4">
    <source>
        <dbReference type="Proteomes" id="UP001295423"/>
    </source>
</evidence>
<evidence type="ECO:0000256" key="1">
    <source>
        <dbReference type="SAM" id="Coils"/>
    </source>
</evidence>
<proteinExistence type="predicted"/>
<feature type="compositionally biased region" description="Basic residues" evidence="2">
    <location>
        <begin position="670"/>
        <end position="679"/>
    </location>
</feature>
<accession>A0AAD2FSJ6</accession>
<feature type="compositionally biased region" description="Basic and acidic residues" evidence="2">
    <location>
        <begin position="548"/>
        <end position="564"/>
    </location>
</feature>
<organism evidence="3 4">
    <name type="scientific">Cylindrotheca closterium</name>
    <dbReference type="NCBI Taxonomy" id="2856"/>
    <lineage>
        <taxon>Eukaryota</taxon>
        <taxon>Sar</taxon>
        <taxon>Stramenopiles</taxon>
        <taxon>Ochrophyta</taxon>
        <taxon>Bacillariophyta</taxon>
        <taxon>Bacillariophyceae</taxon>
        <taxon>Bacillariophycidae</taxon>
        <taxon>Bacillariales</taxon>
        <taxon>Bacillariaceae</taxon>
        <taxon>Cylindrotheca</taxon>
    </lineage>
</organism>
<gene>
    <name evidence="3" type="ORF">CYCCA115_LOCUS13174</name>
</gene>
<feature type="region of interest" description="Disordered" evidence="2">
    <location>
        <begin position="540"/>
        <end position="568"/>
    </location>
</feature>
<comment type="caution">
    <text evidence="3">The sequence shown here is derived from an EMBL/GenBank/DDBJ whole genome shotgun (WGS) entry which is preliminary data.</text>
</comment>
<protein>
    <submittedName>
        <fullName evidence="3">Uncharacterized protein</fullName>
    </submittedName>
</protein>
<reference evidence="3" key="1">
    <citation type="submission" date="2023-08" db="EMBL/GenBank/DDBJ databases">
        <authorList>
            <person name="Audoor S."/>
            <person name="Bilcke G."/>
        </authorList>
    </citation>
    <scope>NUCLEOTIDE SEQUENCE</scope>
</reference>
<feature type="compositionally biased region" description="Polar residues" evidence="2">
    <location>
        <begin position="297"/>
        <end position="310"/>
    </location>
</feature>
<evidence type="ECO:0000256" key="2">
    <source>
        <dbReference type="SAM" id="MobiDB-lite"/>
    </source>
</evidence>
<feature type="region of interest" description="Disordered" evidence="2">
    <location>
        <begin position="64"/>
        <end position="90"/>
    </location>
</feature>
<dbReference type="Proteomes" id="UP001295423">
    <property type="component" value="Unassembled WGS sequence"/>
</dbReference>
<feature type="compositionally biased region" description="Polar residues" evidence="2">
    <location>
        <begin position="356"/>
        <end position="367"/>
    </location>
</feature>
<feature type="coiled-coil region" evidence="1">
    <location>
        <begin position="446"/>
        <end position="473"/>
    </location>
</feature>
<feature type="region of interest" description="Disordered" evidence="2">
    <location>
        <begin position="649"/>
        <end position="686"/>
    </location>
</feature>
<evidence type="ECO:0000313" key="3">
    <source>
        <dbReference type="EMBL" id="CAJ1951660.1"/>
    </source>
</evidence>
<dbReference type="AlphaFoldDB" id="A0AAD2FSJ6"/>
<feature type="compositionally biased region" description="Basic and acidic residues" evidence="2">
    <location>
        <begin position="649"/>
        <end position="660"/>
    </location>
</feature>